<proteinExistence type="predicted"/>
<evidence type="ECO:0008006" key="4">
    <source>
        <dbReference type="Google" id="ProtNLM"/>
    </source>
</evidence>
<dbReference type="AlphaFoldDB" id="A0AA85JTZ0"/>
<dbReference type="GO" id="GO:0046983">
    <property type="term" value="F:protein dimerization activity"/>
    <property type="evidence" value="ECO:0007669"/>
    <property type="project" value="InterPro"/>
</dbReference>
<feature type="region of interest" description="Disordered" evidence="1">
    <location>
        <begin position="374"/>
        <end position="396"/>
    </location>
</feature>
<reference evidence="3" key="2">
    <citation type="submission" date="2023-11" db="UniProtKB">
        <authorList>
            <consortium name="WormBaseParasite"/>
        </authorList>
    </citation>
    <scope>IDENTIFICATION</scope>
</reference>
<reference evidence="2" key="1">
    <citation type="submission" date="2022-06" db="EMBL/GenBank/DDBJ databases">
        <authorList>
            <person name="Berger JAMES D."/>
            <person name="Berger JAMES D."/>
        </authorList>
    </citation>
    <scope>NUCLEOTIDE SEQUENCE [LARGE SCALE GENOMIC DNA]</scope>
</reference>
<dbReference type="SUPFAM" id="SSF47459">
    <property type="entry name" value="HLH, helix-loop-helix DNA-binding domain"/>
    <property type="match status" value="1"/>
</dbReference>
<name>A0AA85JTZ0_TRIRE</name>
<feature type="compositionally biased region" description="Low complexity" evidence="1">
    <location>
        <begin position="154"/>
        <end position="172"/>
    </location>
</feature>
<dbReference type="InterPro" id="IPR036638">
    <property type="entry name" value="HLH_DNA-bd_sf"/>
</dbReference>
<evidence type="ECO:0000313" key="2">
    <source>
        <dbReference type="Proteomes" id="UP000050795"/>
    </source>
</evidence>
<accession>A0AA85JTZ0</accession>
<evidence type="ECO:0000313" key="3">
    <source>
        <dbReference type="WBParaSite" id="TREG1_40870.1"/>
    </source>
</evidence>
<keyword evidence="2" id="KW-1185">Reference proteome</keyword>
<sequence>MTECRVDDTHVPRVYSSSSGIISQNLLSGSDIVDSSTSRNDEMPSKRGRRYTIPVEIREETRRLKKQNMERRRRASVSDKMKALHSLAMEVIGINPDESQKLEKTDLLNLCYTVLERVADIAKDKPKLQARLKKLRHSLYEVTSSCPTRNAIPSSSASSSSSSSTLTSRSTSVTKKLDEFTESLHKVAIAAGNRKQDYASSSSVINKPSGEEEEYSLMNTNSSSKITRILPSSFFQSNSTNTATNNTNTSNISTATGNIPQSGQLVIDEDNKENKIPKLIIKNTFSNKSCSVVKTITTNTVTSTTPTPTTTIPLSCMHNSSSMSTTLPSISSSSSVFFVVCSTPTLPPPPPLLERMMTSNSYQHSNSEIHSWNNNNNNNQWLSSTPVGGHRKQLDSTLNNSDSGFLSGNNSHSSGSIYNRRNQCDIVSDEYSRLIGSTRPLDTPNVVHSLTDLLMNSTSPPSQKLEEEEGVHPKNNNAFRRFVFL</sequence>
<dbReference type="WBParaSite" id="TREG1_40870.1">
    <property type="protein sequence ID" value="TREG1_40870.1"/>
    <property type="gene ID" value="TREG1_40870"/>
</dbReference>
<evidence type="ECO:0000256" key="1">
    <source>
        <dbReference type="SAM" id="MobiDB-lite"/>
    </source>
</evidence>
<organism evidence="2 3">
    <name type="scientific">Trichobilharzia regenti</name>
    <name type="common">Nasal bird schistosome</name>
    <dbReference type="NCBI Taxonomy" id="157069"/>
    <lineage>
        <taxon>Eukaryota</taxon>
        <taxon>Metazoa</taxon>
        <taxon>Spiralia</taxon>
        <taxon>Lophotrochozoa</taxon>
        <taxon>Platyhelminthes</taxon>
        <taxon>Trematoda</taxon>
        <taxon>Digenea</taxon>
        <taxon>Strigeidida</taxon>
        <taxon>Schistosomatoidea</taxon>
        <taxon>Schistosomatidae</taxon>
        <taxon>Trichobilharzia</taxon>
    </lineage>
</organism>
<feature type="region of interest" description="Disordered" evidence="1">
    <location>
        <begin position="146"/>
        <end position="172"/>
    </location>
</feature>
<protein>
    <recommendedName>
        <fullName evidence="4">BHLH domain-containing protein</fullName>
    </recommendedName>
</protein>
<dbReference type="Proteomes" id="UP000050795">
    <property type="component" value="Unassembled WGS sequence"/>
</dbReference>
<dbReference type="Gene3D" id="4.10.280.10">
    <property type="entry name" value="Helix-loop-helix DNA-binding domain"/>
    <property type="match status" value="1"/>
</dbReference>